<dbReference type="OrthoDB" id="3584537at2"/>
<evidence type="ECO:0000259" key="3">
    <source>
        <dbReference type="Pfam" id="PF24346"/>
    </source>
</evidence>
<dbReference type="InterPro" id="IPR047589">
    <property type="entry name" value="DUF11_rpt"/>
</dbReference>
<feature type="domain" description="DUF7507" evidence="3">
    <location>
        <begin position="457"/>
        <end position="548"/>
    </location>
</feature>
<dbReference type="Gene3D" id="2.60.40.10">
    <property type="entry name" value="Immunoglobulins"/>
    <property type="match status" value="1"/>
</dbReference>
<feature type="transmembrane region" description="Helical" evidence="1">
    <location>
        <begin position="687"/>
        <end position="710"/>
    </location>
</feature>
<dbReference type="Pfam" id="PF24346">
    <property type="entry name" value="DUF7507"/>
    <property type="match status" value="1"/>
</dbReference>
<keyword evidence="5" id="KW-1185">Reference proteome</keyword>
<dbReference type="GO" id="GO:0005975">
    <property type="term" value="P:carbohydrate metabolic process"/>
    <property type="evidence" value="ECO:0007669"/>
    <property type="project" value="UniProtKB-ARBA"/>
</dbReference>
<feature type="signal peptide" evidence="2">
    <location>
        <begin position="1"/>
        <end position="23"/>
    </location>
</feature>
<evidence type="ECO:0000256" key="1">
    <source>
        <dbReference type="SAM" id="Phobius"/>
    </source>
</evidence>
<dbReference type="Proteomes" id="UP000192674">
    <property type="component" value="Unassembled WGS sequence"/>
</dbReference>
<dbReference type="InterPro" id="IPR013783">
    <property type="entry name" value="Ig-like_fold"/>
</dbReference>
<keyword evidence="1" id="KW-0812">Transmembrane</keyword>
<protein>
    <submittedName>
        <fullName evidence="4">Conserved repeat domain-containing protein</fullName>
    </submittedName>
</protein>
<dbReference type="InterPro" id="IPR051172">
    <property type="entry name" value="Chlamydia_OmcB"/>
</dbReference>
<keyword evidence="2" id="KW-0732">Signal</keyword>
<evidence type="ECO:0000313" key="5">
    <source>
        <dbReference type="Proteomes" id="UP000192674"/>
    </source>
</evidence>
<organism evidence="4 5">
    <name type="scientific">Kibdelosporangium aridum</name>
    <dbReference type="NCBI Taxonomy" id="2030"/>
    <lineage>
        <taxon>Bacteria</taxon>
        <taxon>Bacillati</taxon>
        <taxon>Actinomycetota</taxon>
        <taxon>Actinomycetes</taxon>
        <taxon>Pseudonocardiales</taxon>
        <taxon>Pseudonocardiaceae</taxon>
        <taxon>Kibdelosporangium</taxon>
    </lineage>
</organism>
<evidence type="ECO:0000256" key="2">
    <source>
        <dbReference type="SAM" id="SignalP"/>
    </source>
</evidence>
<proteinExistence type="predicted"/>
<sequence length="714" mass="74556">MRIWGLVGTLSLLILSTLPAASAASPPVLPTNYDQTVYGDFSMIGNTVTACPAQPGHYPPKLCLDAQNRVGSGPSAQNNGHPMTWADIDSDPATYNSSSGRLTIPAGARIAYAKLTWAGNTGSPTNVPCGRGPIRPPGSAKQQQVSLKINDRGSLIAPDRYTADAPGDLTHTDHQFYSAYADVTGQFRGITGPSTVTVGNVWTPQGFDCFGGWSLTAVWTFDTAHPAAPARKQITVYDAHARVLTGKHRADARMPSIKSAGGLTRLGLAGFEGDWAMPGDQFLINGRNAGRTDNFFVSGADGHLKPAHANNMSVDVRTIELAGDLLKAGETGANLSFTSGHDAYLVASIAASSGRPELVVTTAMDKDVAHPGDQVTQSVTVTNTGSAPAVDIRVQSDLGPACAENIPRLEGGQWAKYSCSRPAADDDVKPTATVTGQSLAGDRLSASARTFLEVIRPAIAVAKSAAPNTVLSGQTVGYTIEVRNTGDTLLSGVSIDDKQVDACDRPDFGTLATGEAKLLHCSVAAGNDGFTNNVTVSGTDKAGRKVTADAHAAFTVIHPRIEFSVRPSTRAARAGESVTFSVKVRNPTPIQLGNVRVTGTPSACARDIGTLAPQQTAEYTCSVVMRERLTTSLTVTATPFINGQLAETRRDTVRLTASAIVSLVEPTAEPPPVKKSTKTDRTENAPVAAFVAGLAAISTFVTVGAIGATARSKR</sequence>
<keyword evidence="1" id="KW-1133">Transmembrane helix</keyword>
<dbReference type="RefSeq" id="WP_143446800.1">
    <property type="nucleotide sequence ID" value="NZ_FWXV01000007.1"/>
</dbReference>
<gene>
    <name evidence="4" type="ORF">SAMN05661093_06970</name>
</gene>
<reference evidence="4 5" key="1">
    <citation type="submission" date="2017-04" db="EMBL/GenBank/DDBJ databases">
        <authorList>
            <person name="Afonso C.L."/>
            <person name="Miller P.J."/>
            <person name="Scott M.A."/>
            <person name="Spackman E."/>
            <person name="Goraichik I."/>
            <person name="Dimitrov K.M."/>
            <person name="Suarez D.L."/>
            <person name="Swayne D.E."/>
        </authorList>
    </citation>
    <scope>NUCLEOTIDE SEQUENCE [LARGE SCALE GENOMIC DNA]</scope>
    <source>
        <strain evidence="4 5">DSM 43828</strain>
    </source>
</reference>
<dbReference type="NCBIfam" id="TIGR01451">
    <property type="entry name" value="B_ant_repeat"/>
    <property type="match status" value="1"/>
</dbReference>
<feature type="chain" id="PRO_5010694346" evidence="2">
    <location>
        <begin position="24"/>
        <end position="714"/>
    </location>
</feature>
<dbReference type="AlphaFoldDB" id="A0A1W2FJ04"/>
<dbReference type="InterPro" id="IPR055354">
    <property type="entry name" value="DUF7507"/>
</dbReference>
<dbReference type="PANTHER" id="PTHR34819">
    <property type="entry name" value="LARGE CYSTEINE-RICH PERIPLASMIC PROTEIN OMCB"/>
    <property type="match status" value="1"/>
</dbReference>
<evidence type="ECO:0000313" key="4">
    <source>
        <dbReference type="EMBL" id="SMD21686.1"/>
    </source>
</evidence>
<accession>A0A1W2FJ04</accession>
<name>A0A1W2FJ04_KIBAR</name>
<dbReference type="EMBL" id="FWXV01000007">
    <property type="protein sequence ID" value="SMD21686.1"/>
    <property type="molecule type" value="Genomic_DNA"/>
</dbReference>
<keyword evidence="1" id="KW-0472">Membrane</keyword>